<dbReference type="SUPFAM" id="SSF53955">
    <property type="entry name" value="Lysozyme-like"/>
    <property type="match status" value="1"/>
</dbReference>
<sequence>MNSLSGKAVAHKRALTVSAAAVLAVATVVTPVVVQSAYAEPAKASIKTAATEVAKGSPIAPMTVSHKAAQASFNALAVAQITAEQVKGRADLTQLDAAIDALQNNYSSDPGTLHTLTVSADDAVVDANKAAIAHDAAVAAAQKAAAEAAAQKAAAARAAAAALARVNTPSGAQAVAQSMAASRYGWGGDQFSCLVSLWNRESGWNYQAYNAGSGATGIPQALPGSKMASAGGDWATNAATQISWGLGYIAGSYGTPCGAWGHSQSYGWY</sequence>
<protein>
    <recommendedName>
        <fullName evidence="3">Phospholipase</fullName>
    </recommendedName>
</protein>
<dbReference type="KEGG" id="huw:FPZ11_11470"/>
<name>A0A5B8MAW7_9MICO</name>
<evidence type="ECO:0000313" key="2">
    <source>
        <dbReference type="Proteomes" id="UP000320216"/>
    </source>
</evidence>
<proteinExistence type="predicted"/>
<evidence type="ECO:0000313" key="1">
    <source>
        <dbReference type="EMBL" id="QDZ16842.1"/>
    </source>
</evidence>
<dbReference type="Proteomes" id="UP000320216">
    <property type="component" value="Chromosome"/>
</dbReference>
<dbReference type="AlphaFoldDB" id="A0A5B8MAW7"/>
<evidence type="ECO:0008006" key="3">
    <source>
        <dbReference type="Google" id="ProtNLM"/>
    </source>
</evidence>
<gene>
    <name evidence="1" type="ORF">FPZ11_11470</name>
</gene>
<dbReference type="InterPro" id="IPR023346">
    <property type="entry name" value="Lysozyme-like_dom_sf"/>
</dbReference>
<dbReference type="OrthoDB" id="9766277at2"/>
<dbReference type="Gene3D" id="1.10.530.10">
    <property type="match status" value="1"/>
</dbReference>
<reference evidence="1 2" key="1">
    <citation type="submission" date="2019-07" db="EMBL/GenBank/DDBJ databases">
        <title>Full genome sequence of Humibacter sp. WJ7-1.</title>
        <authorList>
            <person name="Im W.-T."/>
        </authorList>
    </citation>
    <scope>NUCLEOTIDE SEQUENCE [LARGE SCALE GENOMIC DNA]</scope>
    <source>
        <strain evidence="1 2">WJ7-1</strain>
    </source>
</reference>
<keyword evidence="2" id="KW-1185">Reference proteome</keyword>
<organism evidence="1 2">
    <name type="scientific">Humibacter ginsenosidimutans</name>
    <dbReference type="NCBI Taxonomy" id="2599293"/>
    <lineage>
        <taxon>Bacteria</taxon>
        <taxon>Bacillati</taxon>
        <taxon>Actinomycetota</taxon>
        <taxon>Actinomycetes</taxon>
        <taxon>Micrococcales</taxon>
        <taxon>Microbacteriaceae</taxon>
        <taxon>Humibacter</taxon>
    </lineage>
</organism>
<dbReference type="EMBL" id="CP042305">
    <property type="protein sequence ID" value="QDZ16842.1"/>
    <property type="molecule type" value="Genomic_DNA"/>
</dbReference>
<dbReference type="PRINTS" id="PR01852">
    <property type="entry name" value="SIBAPROTEIN"/>
</dbReference>
<dbReference type="InterPro" id="IPR009148">
    <property type="entry name" value="PcsB-like"/>
</dbReference>
<accession>A0A5B8MAW7</accession>